<protein>
    <submittedName>
        <fullName evidence="1">Uncharacterized protein</fullName>
    </submittedName>
</protein>
<dbReference type="EMBL" id="SOCP01000008">
    <property type="protein sequence ID" value="TDV48695.1"/>
    <property type="molecule type" value="Genomic_DNA"/>
</dbReference>
<evidence type="ECO:0000313" key="2">
    <source>
        <dbReference type="Proteomes" id="UP000294927"/>
    </source>
</evidence>
<dbReference type="OrthoDB" id="4125868at2"/>
<gene>
    <name evidence="1" type="ORF">CLV71_10855</name>
</gene>
<dbReference type="Proteomes" id="UP000294927">
    <property type="component" value="Unassembled WGS sequence"/>
</dbReference>
<dbReference type="RefSeq" id="WP_133904751.1">
    <property type="nucleotide sequence ID" value="NZ_SOCP01000008.1"/>
</dbReference>
<organism evidence="1 2">
    <name type="scientific">Actinophytocola oryzae</name>
    <dbReference type="NCBI Taxonomy" id="502181"/>
    <lineage>
        <taxon>Bacteria</taxon>
        <taxon>Bacillati</taxon>
        <taxon>Actinomycetota</taxon>
        <taxon>Actinomycetes</taxon>
        <taxon>Pseudonocardiales</taxon>
        <taxon>Pseudonocardiaceae</taxon>
    </lineage>
</organism>
<evidence type="ECO:0000313" key="1">
    <source>
        <dbReference type="EMBL" id="TDV48695.1"/>
    </source>
</evidence>
<keyword evidence="2" id="KW-1185">Reference proteome</keyword>
<name>A0A4R7VHR0_9PSEU</name>
<reference evidence="1 2" key="1">
    <citation type="submission" date="2019-03" db="EMBL/GenBank/DDBJ databases">
        <title>Genomic Encyclopedia of Archaeal and Bacterial Type Strains, Phase II (KMG-II): from individual species to whole genera.</title>
        <authorList>
            <person name="Goeker M."/>
        </authorList>
    </citation>
    <scope>NUCLEOTIDE SEQUENCE [LARGE SCALE GENOMIC DNA]</scope>
    <source>
        <strain evidence="1 2">DSM 45499</strain>
    </source>
</reference>
<accession>A0A4R7VHR0</accession>
<sequence length="181" mass="20499">MTRVRTGAAVLLAAGIAHLGAQLWHTVRNRNRWPFCAYNMFSYSLPDRWEQLRVVLYDTRGVSTGPMDPFGLLPVEFFRIVSIVEQVFITSSDTALRTEFCESTVRLLNNGGWRDFDEVRTNARSASGLPVAAFDLYLVEVDAVRCDPFDRASVCGATLLHRHDPREVVRDQEPGWRLVSP</sequence>
<dbReference type="AlphaFoldDB" id="A0A4R7VHR0"/>
<comment type="caution">
    <text evidence="1">The sequence shown here is derived from an EMBL/GenBank/DDBJ whole genome shotgun (WGS) entry which is preliminary data.</text>
</comment>
<proteinExistence type="predicted"/>